<reference evidence="1" key="1">
    <citation type="submission" date="2014-11" db="EMBL/GenBank/DDBJ databases">
        <authorList>
            <person name="Amaro Gonzalez C."/>
        </authorList>
    </citation>
    <scope>NUCLEOTIDE SEQUENCE</scope>
</reference>
<sequence length="65" mass="7549">MCQRAFECLCCSLKGRALCTALQAHPRHAGSLIEFSPRHHQWLTEWHFIPLITLVYPGISDWRKS</sequence>
<proteinExistence type="predicted"/>
<evidence type="ECO:0000313" key="1">
    <source>
        <dbReference type="EMBL" id="JAH13406.1"/>
    </source>
</evidence>
<reference evidence="1" key="2">
    <citation type="journal article" date="2015" name="Fish Shellfish Immunol.">
        <title>Early steps in the European eel (Anguilla anguilla)-Vibrio vulnificus interaction in the gills: Role of the RtxA13 toxin.</title>
        <authorList>
            <person name="Callol A."/>
            <person name="Pajuelo D."/>
            <person name="Ebbesson L."/>
            <person name="Teles M."/>
            <person name="MacKenzie S."/>
            <person name="Amaro C."/>
        </authorList>
    </citation>
    <scope>NUCLEOTIDE SEQUENCE</scope>
</reference>
<dbReference type="EMBL" id="GBXM01095171">
    <property type="protein sequence ID" value="JAH13406.1"/>
    <property type="molecule type" value="Transcribed_RNA"/>
</dbReference>
<protein>
    <submittedName>
        <fullName evidence="1">Uncharacterized protein</fullName>
    </submittedName>
</protein>
<name>A0A0E9Q960_ANGAN</name>
<dbReference type="AlphaFoldDB" id="A0A0E9Q960"/>
<accession>A0A0E9Q960</accession>
<organism evidence="1">
    <name type="scientific">Anguilla anguilla</name>
    <name type="common">European freshwater eel</name>
    <name type="synonym">Muraena anguilla</name>
    <dbReference type="NCBI Taxonomy" id="7936"/>
    <lineage>
        <taxon>Eukaryota</taxon>
        <taxon>Metazoa</taxon>
        <taxon>Chordata</taxon>
        <taxon>Craniata</taxon>
        <taxon>Vertebrata</taxon>
        <taxon>Euteleostomi</taxon>
        <taxon>Actinopterygii</taxon>
        <taxon>Neopterygii</taxon>
        <taxon>Teleostei</taxon>
        <taxon>Anguilliformes</taxon>
        <taxon>Anguillidae</taxon>
        <taxon>Anguilla</taxon>
    </lineage>
</organism>
<dbReference type="EMBL" id="GBXM01090420">
    <property type="protein sequence ID" value="JAH18157.1"/>
    <property type="molecule type" value="Transcribed_RNA"/>
</dbReference>